<dbReference type="PANTHER" id="PTHR12236">
    <property type="entry name" value="STRUCTURAL CONTITUENT OF CUTICLE"/>
    <property type="match status" value="1"/>
</dbReference>
<evidence type="ECO:0000256" key="2">
    <source>
        <dbReference type="PROSITE-ProRule" id="PRU00497"/>
    </source>
</evidence>
<evidence type="ECO:0000313" key="4">
    <source>
        <dbReference type="EMBL" id="CAL4085959.1"/>
    </source>
</evidence>
<dbReference type="Proteomes" id="UP001497623">
    <property type="component" value="Unassembled WGS sequence"/>
</dbReference>
<keyword evidence="5" id="KW-1185">Reference proteome</keyword>
<keyword evidence="1 2" id="KW-0193">Cuticle</keyword>
<gene>
    <name evidence="4" type="ORF">MNOR_LOCUS12869</name>
</gene>
<comment type="caution">
    <text evidence="4">The sequence shown here is derived from an EMBL/GenBank/DDBJ whole genome shotgun (WGS) entry which is preliminary data.</text>
</comment>
<proteinExistence type="predicted"/>
<dbReference type="GO" id="GO:0005615">
    <property type="term" value="C:extracellular space"/>
    <property type="evidence" value="ECO:0007669"/>
    <property type="project" value="TreeGrafter"/>
</dbReference>
<reference evidence="4 5" key="1">
    <citation type="submission" date="2024-05" db="EMBL/GenBank/DDBJ databases">
        <authorList>
            <person name="Wallberg A."/>
        </authorList>
    </citation>
    <scope>NUCLEOTIDE SEQUENCE [LARGE SCALE GENOMIC DNA]</scope>
</reference>
<evidence type="ECO:0000256" key="3">
    <source>
        <dbReference type="SAM" id="SignalP"/>
    </source>
</evidence>
<dbReference type="Pfam" id="PF00379">
    <property type="entry name" value="Chitin_bind_4"/>
    <property type="match status" value="1"/>
</dbReference>
<name>A0AAV2QJZ0_MEGNR</name>
<dbReference type="PANTHER" id="PTHR12236:SF79">
    <property type="entry name" value="CUTICULAR PROTEIN 50CB-RELATED"/>
    <property type="match status" value="1"/>
</dbReference>
<organism evidence="4 5">
    <name type="scientific">Meganyctiphanes norvegica</name>
    <name type="common">Northern krill</name>
    <name type="synonym">Thysanopoda norvegica</name>
    <dbReference type="NCBI Taxonomy" id="48144"/>
    <lineage>
        <taxon>Eukaryota</taxon>
        <taxon>Metazoa</taxon>
        <taxon>Ecdysozoa</taxon>
        <taxon>Arthropoda</taxon>
        <taxon>Crustacea</taxon>
        <taxon>Multicrustacea</taxon>
        <taxon>Malacostraca</taxon>
        <taxon>Eumalacostraca</taxon>
        <taxon>Eucarida</taxon>
        <taxon>Euphausiacea</taxon>
        <taxon>Euphausiidae</taxon>
        <taxon>Meganyctiphanes</taxon>
    </lineage>
</organism>
<accession>A0AAV2QJZ0</accession>
<sequence length="138" mass="14961">MVAKFLLVPFMAVAVLGAPHPDSHPSYGPPPSYHAPSYQAPSYHAPSYKEPGMPYAFAYAVKDDYKGVDFGHDESNDGHVTSGSYRVALPDGRTQIVTFTASDETGYVAEVTYIGEARYPETKPYAPHAPAYGRPAYA</sequence>
<feature type="chain" id="PRO_5043674118" description="Cuticle protein" evidence="3">
    <location>
        <begin position="18"/>
        <end position="138"/>
    </location>
</feature>
<protein>
    <recommendedName>
        <fullName evidence="6">Cuticle protein</fullName>
    </recommendedName>
</protein>
<evidence type="ECO:0000256" key="1">
    <source>
        <dbReference type="ARBA" id="ARBA00022460"/>
    </source>
</evidence>
<evidence type="ECO:0000313" key="5">
    <source>
        <dbReference type="Proteomes" id="UP001497623"/>
    </source>
</evidence>
<dbReference type="InterPro" id="IPR051217">
    <property type="entry name" value="Insect_Cuticle_Struc_Prot"/>
</dbReference>
<keyword evidence="3" id="KW-0732">Signal</keyword>
<feature type="signal peptide" evidence="3">
    <location>
        <begin position="1"/>
        <end position="17"/>
    </location>
</feature>
<dbReference type="PROSITE" id="PS51155">
    <property type="entry name" value="CHIT_BIND_RR_2"/>
    <property type="match status" value="1"/>
</dbReference>
<dbReference type="InterPro" id="IPR000618">
    <property type="entry name" value="Insect_cuticle"/>
</dbReference>
<dbReference type="AlphaFoldDB" id="A0AAV2QJZ0"/>
<dbReference type="GO" id="GO:0042302">
    <property type="term" value="F:structural constituent of cuticle"/>
    <property type="evidence" value="ECO:0007669"/>
    <property type="project" value="UniProtKB-UniRule"/>
</dbReference>
<evidence type="ECO:0008006" key="6">
    <source>
        <dbReference type="Google" id="ProtNLM"/>
    </source>
</evidence>
<dbReference type="EMBL" id="CAXKWB010007179">
    <property type="protein sequence ID" value="CAL4085959.1"/>
    <property type="molecule type" value="Genomic_DNA"/>
</dbReference>
<dbReference type="GO" id="GO:0031012">
    <property type="term" value="C:extracellular matrix"/>
    <property type="evidence" value="ECO:0007669"/>
    <property type="project" value="TreeGrafter"/>
</dbReference>